<reference evidence="7" key="2">
    <citation type="submission" date="2022-10" db="EMBL/GenBank/DDBJ databases">
        <authorList>
            <consortium name="ENA_rothamsted_submissions"/>
            <consortium name="culmorum"/>
            <person name="King R."/>
        </authorList>
    </citation>
    <scope>NUCLEOTIDE SEQUENCE</scope>
</reference>
<feature type="transmembrane region" description="Helical" evidence="6">
    <location>
        <begin position="824"/>
        <end position="844"/>
    </location>
</feature>
<evidence type="ECO:0000256" key="2">
    <source>
        <dbReference type="ARBA" id="ARBA00022737"/>
    </source>
</evidence>
<dbReference type="OrthoDB" id="7799462at2759"/>
<keyword evidence="6" id="KW-0812">Transmembrane</keyword>
<feature type="transmembrane region" description="Helical" evidence="6">
    <location>
        <begin position="928"/>
        <end position="952"/>
    </location>
</feature>
<feature type="transmembrane region" description="Helical" evidence="6">
    <location>
        <begin position="856"/>
        <end position="875"/>
    </location>
</feature>
<sequence>MLSDEEKFSLNPIKVTILNGAALVDIRHQDYENSEYFSFKRLMNKSYFQDRSFLTKFVKTRFKFFNRPSPNDFSPFEKLLVSNEDKSAIISLLIRSFNLWNNADFWTKMVNLEEIMKHYAINRDANVKNLFSILIYDWHCPKDESTNYCLSEKFEAYALSGESLFTKLYNIIDSEDHQGYNRICLRIIYQYLHERLNTIENFYEKTLFQDIITHTVSDALKIQNEEYKIQILKILTVFLDNTGDDIYKHLKEQISESVNYKFECHSVYRISLDAIEKHCDEKFFKIAFLLKENRLKRFEFEFEDFIKTYQKYYGEYWKVAIKPNARLLYHICEEQCEKKLLKTVEFIFHKCPFIELNSTILTTFEEVADFEAIFNEPLSKCEEELLENVYKFFEKDFIQCMDEFMKQSLHNKKMTRKLLFGRKSVYEKSLLEEILSQPRLYSILGDIWKKFHLYSKPELLTLKNHMGKPLIQHAFEAGVNQMVAFLNLPMNHKTEDFNRPKYYMVMQNSQIYSLTEKSLLEYQIDIFLGMEELELGVDLFVRNIYLLEEIGTIDEIQSDEVIDYFLKLMEKTDQYAHELFEIDDLLGIMIIYWTPYKGQYEYYKQKMIQINSFFDILFMTIEKKYDEFLESFSSKFDELEDVYETRYDVSVTQRDTEDHLYELYSSNFMFILFLAAIRTNQHKLIDFIFKNDWFVTINFGFPENVKTSEIHYYAALNLLKHRHELGRANIPEDWLTHEVLDDFLDSRISYRDKDYIEIDCTSLLHAESQKIKVRGPTDVTDKLLMLEDTMSLSYIRDHENLKNLIAHPVIETYINLKSHKYQRIFVYNFWAFVLLYIMPFIALISHNHGVNSDSVIWTVFMSNRFHYIGIIFLILRESFQCIISGSIISYLKQRSNIFDMILITLSIALSLCSNFKSENIVDISSSSMAFLEVALILFTTISATSLIPLAYVPINMQILKKVSLTFLNIFYTFAIILIAFSFSFCIMFEDPCSNANSTINCSEQAQKEENSGEEDGDDDPIDNFKYPHTALMKIMTMLSGEYSIEPIKLSPYQLAFFAVFVTTSFILFNLILGLSIEDVQELKNGSRLFNLLTQTKKLINVGQKLDIYYNFIVDYYDNRYLSQSKLDVFKDVLLNISTTIVRFSLSKYIHVHSIQKIYVNIKSREVFINVNRKYEPILKTTGYRNNDRYVINETTLTEIQQIINVKNKKMFKNLKKTMQTED</sequence>
<gene>
    <name evidence="7" type="ORF">CHIRRI_LOCUS4716</name>
</gene>
<keyword evidence="5" id="KW-0407">Ion channel</keyword>
<evidence type="ECO:0000256" key="5">
    <source>
        <dbReference type="ARBA" id="ARBA00023303"/>
    </source>
</evidence>
<evidence type="ECO:0000256" key="6">
    <source>
        <dbReference type="SAM" id="Phobius"/>
    </source>
</evidence>
<feature type="transmembrane region" description="Helical" evidence="6">
    <location>
        <begin position="964"/>
        <end position="984"/>
    </location>
</feature>
<evidence type="ECO:0000256" key="3">
    <source>
        <dbReference type="ARBA" id="ARBA00023043"/>
    </source>
</evidence>
<keyword evidence="2" id="KW-0677">Repeat</keyword>
<accession>A0A9N9RS68</accession>
<reference evidence="7" key="1">
    <citation type="submission" date="2022-01" db="EMBL/GenBank/DDBJ databases">
        <authorList>
            <person name="King R."/>
        </authorList>
    </citation>
    <scope>NUCLEOTIDE SEQUENCE</scope>
</reference>
<keyword evidence="4" id="KW-0406">Ion transport</keyword>
<dbReference type="InterPro" id="IPR052076">
    <property type="entry name" value="TRP_cation_channel"/>
</dbReference>
<keyword evidence="3" id="KW-0040">ANK repeat</keyword>
<name>A0A9N9RS68_9DIPT</name>
<feature type="transmembrane region" description="Helical" evidence="6">
    <location>
        <begin position="1054"/>
        <end position="1076"/>
    </location>
</feature>
<dbReference type="Proteomes" id="UP001153620">
    <property type="component" value="Chromosome 2"/>
</dbReference>
<proteinExistence type="predicted"/>
<keyword evidence="6" id="KW-1133">Transmembrane helix</keyword>
<dbReference type="PANTHER" id="PTHR47143">
    <property type="entry name" value="TRANSIENT RECEPTOR POTENTIAL CATION CHANNEL PROTEIN PAINLESS"/>
    <property type="match status" value="1"/>
</dbReference>
<evidence type="ECO:0000313" key="7">
    <source>
        <dbReference type="EMBL" id="CAG9801795.1"/>
    </source>
</evidence>
<feature type="transmembrane region" description="Helical" evidence="6">
    <location>
        <begin position="660"/>
        <end position="677"/>
    </location>
</feature>
<dbReference type="GO" id="GO:1902495">
    <property type="term" value="C:transmembrane transporter complex"/>
    <property type="evidence" value="ECO:0007669"/>
    <property type="project" value="TreeGrafter"/>
</dbReference>
<organism evidence="7 8">
    <name type="scientific">Chironomus riparius</name>
    <dbReference type="NCBI Taxonomy" id="315576"/>
    <lineage>
        <taxon>Eukaryota</taxon>
        <taxon>Metazoa</taxon>
        <taxon>Ecdysozoa</taxon>
        <taxon>Arthropoda</taxon>
        <taxon>Hexapoda</taxon>
        <taxon>Insecta</taxon>
        <taxon>Pterygota</taxon>
        <taxon>Neoptera</taxon>
        <taxon>Endopterygota</taxon>
        <taxon>Diptera</taxon>
        <taxon>Nematocera</taxon>
        <taxon>Chironomoidea</taxon>
        <taxon>Chironomidae</taxon>
        <taxon>Chironominae</taxon>
        <taxon>Chironomus</taxon>
    </lineage>
</organism>
<keyword evidence="8" id="KW-1185">Reference proteome</keyword>
<dbReference type="GO" id="GO:0005216">
    <property type="term" value="F:monoatomic ion channel activity"/>
    <property type="evidence" value="ECO:0007669"/>
    <property type="project" value="InterPro"/>
</dbReference>
<protein>
    <submittedName>
        <fullName evidence="7">Uncharacterized protein</fullName>
    </submittedName>
</protein>
<feature type="transmembrane region" description="Helical" evidence="6">
    <location>
        <begin position="896"/>
        <end position="916"/>
    </location>
</feature>
<dbReference type="PANTHER" id="PTHR47143:SF4">
    <property type="entry name" value="TRANSIENT RECEPTOR POTENTIAL CATION CHANNEL PROTEIN PAINLESS"/>
    <property type="match status" value="1"/>
</dbReference>
<evidence type="ECO:0000256" key="4">
    <source>
        <dbReference type="ARBA" id="ARBA00023065"/>
    </source>
</evidence>
<evidence type="ECO:0000313" key="8">
    <source>
        <dbReference type="Proteomes" id="UP001153620"/>
    </source>
</evidence>
<dbReference type="AlphaFoldDB" id="A0A9N9RS68"/>
<evidence type="ECO:0000256" key="1">
    <source>
        <dbReference type="ARBA" id="ARBA00022448"/>
    </source>
</evidence>
<keyword evidence="1" id="KW-0813">Transport</keyword>
<keyword evidence="6" id="KW-0472">Membrane</keyword>
<dbReference type="EMBL" id="OU895878">
    <property type="protein sequence ID" value="CAG9801795.1"/>
    <property type="molecule type" value="Genomic_DNA"/>
</dbReference>